<organism evidence="2 3">
    <name type="scientific">Veillonella tobetsuensis</name>
    <dbReference type="NCBI Taxonomy" id="1110546"/>
    <lineage>
        <taxon>Bacteria</taxon>
        <taxon>Bacillati</taxon>
        <taxon>Bacillota</taxon>
        <taxon>Negativicutes</taxon>
        <taxon>Veillonellales</taxon>
        <taxon>Veillonellaceae</taxon>
        <taxon>Veillonella</taxon>
    </lineage>
</organism>
<name>A0A2S7ZQE2_9FIRM</name>
<gene>
    <name evidence="2" type="ORF">VTHSUH11_05335</name>
</gene>
<protein>
    <submittedName>
        <fullName evidence="2">Uncharacterized protein</fullName>
    </submittedName>
</protein>
<dbReference type="AlphaFoldDB" id="A0A2S7ZQE2"/>
<evidence type="ECO:0000313" key="3">
    <source>
        <dbReference type="Proteomes" id="UP000238877"/>
    </source>
</evidence>
<dbReference type="EMBL" id="PPDF01000008">
    <property type="protein sequence ID" value="PQL25503.1"/>
    <property type="molecule type" value="Genomic_DNA"/>
</dbReference>
<accession>A0A2S7ZQE2</accession>
<feature type="transmembrane region" description="Helical" evidence="1">
    <location>
        <begin position="36"/>
        <end position="55"/>
    </location>
</feature>
<dbReference type="Proteomes" id="UP000238877">
    <property type="component" value="Unassembled WGS sequence"/>
</dbReference>
<evidence type="ECO:0000256" key="1">
    <source>
        <dbReference type="SAM" id="Phobius"/>
    </source>
</evidence>
<sequence>MEHISWERKIVKVYTVVFTILFTRFMYSYISKPFLSELEIIGMLLSGFGLLYSVMKLIFNIDLLKGLAISLLVSYAILFIIIFLISFIIIIF</sequence>
<evidence type="ECO:0000313" key="2">
    <source>
        <dbReference type="EMBL" id="PQL25503.1"/>
    </source>
</evidence>
<feature type="transmembrane region" description="Helical" evidence="1">
    <location>
        <begin position="12"/>
        <end position="30"/>
    </location>
</feature>
<keyword evidence="1" id="KW-1133">Transmembrane helix</keyword>
<reference evidence="2 3" key="1">
    <citation type="submission" date="2018-01" db="EMBL/GenBank/DDBJ databases">
        <title>Draft genome sequences of clinical isolates and type strains of oral Veillonella including Veillonella infantum sp., nov.</title>
        <authorList>
            <person name="Mashima I."/>
            <person name="Liao Y.-C."/>
            <person name="Sabharwal A."/>
            <person name="Haase E.M."/>
            <person name="Nakazawa F."/>
            <person name="Scannapieco F.A."/>
        </authorList>
    </citation>
    <scope>NUCLEOTIDE SEQUENCE [LARGE SCALE GENOMIC DNA]</scope>
    <source>
        <strain evidence="2 3">Y6</strain>
    </source>
</reference>
<keyword evidence="1" id="KW-0472">Membrane</keyword>
<proteinExistence type="predicted"/>
<feature type="transmembrane region" description="Helical" evidence="1">
    <location>
        <begin position="67"/>
        <end position="91"/>
    </location>
</feature>
<keyword evidence="1" id="KW-0812">Transmembrane</keyword>
<comment type="caution">
    <text evidence="2">The sequence shown here is derived from an EMBL/GenBank/DDBJ whole genome shotgun (WGS) entry which is preliminary data.</text>
</comment>